<keyword evidence="2" id="KW-0479">Metal-binding</keyword>
<dbReference type="PANTHER" id="PTHR44379">
    <property type="entry name" value="OXIDOREDUCTASE WITH IRON-SULFUR SUBUNIT"/>
    <property type="match status" value="1"/>
</dbReference>
<dbReference type="GO" id="GO:0016491">
    <property type="term" value="F:oxidoreductase activity"/>
    <property type="evidence" value="ECO:0007669"/>
    <property type="project" value="InterPro"/>
</dbReference>
<evidence type="ECO:0000256" key="1">
    <source>
        <dbReference type="ARBA" id="ARBA00022714"/>
    </source>
</evidence>
<dbReference type="EMBL" id="AP024412">
    <property type="protein sequence ID" value="BCR36738.1"/>
    <property type="molecule type" value="Genomic_DNA"/>
</dbReference>
<dbReference type="Gene3D" id="3.10.20.30">
    <property type="match status" value="1"/>
</dbReference>
<name>A0A7U9THS2_9MOLU</name>
<dbReference type="GO" id="GO:0051537">
    <property type="term" value="F:2 iron, 2 sulfur cluster binding"/>
    <property type="evidence" value="ECO:0007669"/>
    <property type="project" value="UniProtKB-KW"/>
</dbReference>
<dbReference type="RefSeq" id="WP_176239379.1">
    <property type="nucleotide sequence ID" value="NZ_AP024412.1"/>
</dbReference>
<keyword evidence="1" id="KW-0001">2Fe-2S</keyword>
<dbReference type="Pfam" id="PF00111">
    <property type="entry name" value="Fer2"/>
    <property type="match status" value="1"/>
</dbReference>
<reference evidence="5" key="1">
    <citation type="submission" date="2021-01" db="EMBL/GenBank/DDBJ databases">
        <title>Draft genome sequence of Acholeplasmataceae bacterium strain Mahy22.</title>
        <authorList>
            <person name="Watanabe M."/>
            <person name="Kojima H."/>
            <person name="Fukui M."/>
        </authorList>
    </citation>
    <scope>NUCLEOTIDE SEQUENCE</scope>
    <source>
        <strain evidence="5">Mahy22</strain>
    </source>
</reference>
<dbReference type="InterPro" id="IPR051452">
    <property type="entry name" value="Diverse_Oxidoreductases"/>
</dbReference>
<dbReference type="InterPro" id="IPR012675">
    <property type="entry name" value="Beta-grasp_dom_sf"/>
</dbReference>
<dbReference type="PROSITE" id="PS51085">
    <property type="entry name" value="2FE2S_FER_2"/>
    <property type="match status" value="1"/>
</dbReference>
<keyword evidence="3" id="KW-0408">Iron</keyword>
<dbReference type="AlphaFoldDB" id="A0A7U9THS2"/>
<evidence type="ECO:0000313" key="5">
    <source>
        <dbReference type="EMBL" id="BCR36738.1"/>
    </source>
</evidence>
<evidence type="ECO:0000256" key="2">
    <source>
        <dbReference type="ARBA" id="ARBA00022723"/>
    </source>
</evidence>
<dbReference type="KEGG" id="manr:MPAN_016310"/>
<accession>A0A7U9THS2</accession>
<dbReference type="InterPro" id="IPR002888">
    <property type="entry name" value="2Fe-2S-bd"/>
</dbReference>
<keyword evidence="4" id="KW-0411">Iron-sulfur</keyword>
<dbReference type="GO" id="GO:0046872">
    <property type="term" value="F:metal ion binding"/>
    <property type="evidence" value="ECO:0007669"/>
    <property type="project" value="UniProtKB-KW"/>
</dbReference>
<evidence type="ECO:0000256" key="4">
    <source>
        <dbReference type="ARBA" id="ARBA00023014"/>
    </source>
</evidence>
<dbReference type="SUPFAM" id="SSF54292">
    <property type="entry name" value="2Fe-2S ferredoxin-like"/>
    <property type="match status" value="1"/>
</dbReference>
<gene>
    <name evidence="5" type="primary">xdhC</name>
    <name evidence="5" type="ORF">MPAN_016310</name>
</gene>
<organism evidence="5 6">
    <name type="scientific">Mariniplasma anaerobium</name>
    <dbReference type="NCBI Taxonomy" id="2735436"/>
    <lineage>
        <taxon>Bacteria</taxon>
        <taxon>Bacillati</taxon>
        <taxon>Mycoplasmatota</taxon>
        <taxon>Mollicutes</taxon>
        <taxon>Acholeplasmatales</taxon>
        <taxon>Acholeplasmataceae</taxon>
        <taxon>Mariniplasma</taxon>
    </lineage>
</organism>
<dbReference type="Proteomes" id="UP000620133">
    <property type="component" value="Chromosome"/>
</dbReference>
<proteinExistence type="predicted"/>
<dbReference type="InterPro" id="IPR036010">
    <property type="entry name" value="2Fe-2S_ferredoxin-like_sf"/>
</dbReference>
<dbReference type="Pfam" id="PF01799">
    <property type="entry name" value="Fer2_2"/>
    <property type="match status" value="1"/>
</dbReference>
<dbReference type="PANTHER" id="PTHR44379:SF8">
    <property type="entry name" value="XANTHINE DEHYDROGENASE IRON-SULFUR-BINDING SUBUNIT XDHC-RELATED"/>
    <property type="match status" value="1"/>
</dbReference>
<sequence length="150" mass="16704">MKIKLNLNGRDREFEIAQNEYLLETLRNNHITSVKNGCDKSTCGACTVLMDGKPVLSCSVLSARADGHKITTVDGLQKEVEEISDFFGEEGADQCGFCNTGMALTVYALKHELKNPTDEQIKDYMVGNLCRCTGYHAQFKAIKSYLEVKK</sequence>
<dbReference type="CDD" id="cd00207">
    <property type="entry name" value="fer2"/>
    <property type="match status" value="1"/>
</dbReference>
<dbReference type="InterPro" id="IPR001041">
    <property type="entry name" value="2Fe-2S_ferredoxin-type"/>
</dbReference>
<dbReference type="Gene3D" id="1.10.150.120">
    <property type="entry name" value="[2Fe-2S]-binding domain"/>
    <property type="match status" value="1"/>
</dbReference>
<evidence type="ECO:0000256" key="3">
    <source>
        <dbReference type="ARBA" id="ARBA00023004"/>
    </source>
</evidence>
<protein>
    <submittedName>
        <fullName evidence="5">(2Fe-2S)-binding protein</fullName>
    </submittedName>
</protein>
<dbReference type="SUPFAM" id="SSF47741">
    <property type="entry name" value="CO dehydrogenase ISP C-domain like"/>
    <property type="match status" value="1"/>
</dbReference>
<evidence type="ECO:0000313" key="6">
    <source>
        <dbReference type="Proteomes" id="UP000620133"/>
    </source>
</evidence>
<dbReference type="InterPro" id="IPR036884">
    <property type="entry name" value="2Fe-2S-bd_dom_sf"/>
</dbReference>
<keyword evidence="6" id="KW-1185">Reference proteome</keyword>